<dbReference type="InterPro" id="IPR051785">
    <property type="entry name" value="MMCE/EMCE_epimerase"/>
</dbReference>
<dbReference type="Pfam" id="PF13669">
    <property type="entry name" value="Glyoxalase_4"/>
    <property type="match status" value="1"/>
</dbReference>
<keyword evidence="4" id="KW-1185">Reference proteome</keyword>
<feature type="domain" description="VOC" evidence="2">
    <location>
        <begin position="5"/>
        <end position="133"/>
    </location>
</feature>
<dbReference type="SUPFAM" id="SSF54593">
    <property type="entry name" value="Glyoxalase/Bleomycin resistance protein/Dihydroxybiphenyl dioxygenase"/>
    <property type="match status" value="1"/>
</dbReference>
<dbReference type="KEGG" id="osg:BST96_07520"/>
<dbReference type="Proteomes" id="UP000193450">
    <property type="component" value="Chromosome"/>
</dbReference>
<accession>A0A1X9NEK5</accession>
<dbReference type="Gene3D" id="3.10.180.10">
    <property type="entry name" value="2,3-Dihydroxybiphenyl 1,2-Dioxygenase, domain 1"/>
    <property type="match status" value="1"/>
</dbReference>
<dbReference type="GO" id="GO:0046491">
    <property type="term" value="P:L-methylmalonyl-CoA metabolic process"/>
    <property type="evidence" value="ECO:0007669"/>
    <property type="project" value="TreeGrafter"/>
</dbReference>
<evidence type="ECO:0000256" key="1">
    <source>
        <dbReference type="ARBA" id="ARBA00022723"/>
    </source>
</evidence>
<dbReference type="AlphaFoldDB" id="A0A1X9NEK5"/>
<dbReference type="GO" id="GO:0016829">
    <property type="term" value="F:lyase activity"/>
    <property type="evidence" value="ECO:0007669"/>
    <property type="project" value="UniProtKB-KW"/>
</dbReference>
<evidence type="ECO:0000259" key="2">
    <source>
        <dbReference type="PROSITE" id="PS51819"/>
    </source>
</evidence>
<dbReference type="PANTHER" id="PTHR43048">
    <property type="entry name" value="METHYLMALONYL-COA EPIMERASE"/>
    <property type="match status" value="1"/>
</dbReference>
<dbReference type="RefSeq" id="WP_085758108.1">
    <property type="nucleotide sequence ID" value="NZ_CP019343.1"/>
</dbReference>
<evidence type="ECO:0000313" key="3">
    <source>
        <dbReference type="EMBL" id="ARN73979.1"/>
    </source>
</evidence>
<proteinExistence type="predicted"/>
<organism evidence="3 4">
    <name type="scientific">Oceanicoccus sagamiensis</name>
    <dbReference type="NCBI Taxonomy" id="716816"/>
    <lineage>
        <taxon>Bacteria</taxon>
        <taxon>Pseudomonadati</taxon>
        <taxon>Pseudomonadota</taxon>
        <taxon>Gammaproteobacteria</taxon>
        <taxon>Cellvibrionales</taxon>
        <taxon>Spongiibacteraceae</taxon>
        <taxon>Oceanicoccus</taxon>
    </lineage>
</organism>
<gene>
    <name evidence="3" type="ORF">BST96_07520</name>
</gene>
<evidence type="ECO:0000313" key="4">
    <source>
        <dbReference type="Proteomes" id="UP000193450"/>
    </source>
</evidence>
<dbReference type="InterPro" id="IPR037523">
    <property type="entry name" value="VOC_core"/>
</dbReference>
<protein>
    <submittedName>
        <fullName evidence="3">Lactoylglutathione lyase</fullName>
    </submittedName>
</protein>
<dbReference type="InterPro" id="IPR029068">
    <property type="entry name" value="Glyas_Bleomycin-R_OHBP_Dase"/>
</dbReference>
<dbReference type="PANTHER" id="PTHR43048:SF3">
    <property type="entry name" value="METHYLMALONYL-COA EPIMERASE, MITOCHONDRIAL"/>
    <property type="match status" value="1"/>
</dbReference>
<dbReference type="STRING" id="716816.BST96_07520"/>
<reference evidence="3 4" key="1">
    <citation type="submission" date="2016-11" db="EMBL/GenBank/DDBJ databases">
        <title>Trade-off between light-utilization and light-protection in marine flavobacteria.</title>
        <authorList>
            <person name="Kumagai Y."/>
        </authorList>
    </citation>
    <scope>NUCLEOTIDE SEQUENCE [LARGE SCALE GENOMIC DNA]</scope>
    <source>
        <strain evidence="3 4">NBRC 107125</strain>
    </source>
</reference>
<dbReference type="OrthoDB" id="6322212at2"/>
<keyword evidence="3" id="KW-0456">Lyase</keyword>
<dbReference type="GO" id="GO:0046872">
    <property type="term" value="F:metal ion binding"/>
    <property type="evidence" value="ECO:0007669"/>
    <property type="project" value="UniProtKB-KW"/>
</dbReference>
<dbReference type="EMBL" id="CP019343">
    <property type="protein sequence ID" value="ARN73979.1"/>
    <property type="molecule type" value="Genomic_DNA"/>
</dbReference>
<dbReference type="PROSITE" id="PS51819">
    <property type="entry name" value="VOC"/>
    <property type="match status" value="1"/>
</dbReference>
<sequence length="135" mass="15103">MSITKIHHINFLVKDLDQGIEQYKKLLGTRDFIVDALPGRGVKTARTRVGESWLVLIQPVDMSGIPGQHLEQHGEGFFLISYGVDDLATAAEQVIANGSEMTSAESRKGLENWQVWDITMEDTFGAQIQLCEERD</sequence>
<keyword evidence="1" id="KW-0479">Metal-binding</keyword>
<name>A0A1X9NEK5_9GAMM</name>
<dbReference type="GO" id="GO:0004493">
    <property type="term" value="F:methylmalonyl-CoA epimerase activity"/>
    <property type="evidence" value="ECO:0007669"/>
    <property type="project" value="TreeGrafter"/>
</dbReference>